<dbReference type="AlphaFoldDB" id="A0A9W6I800"/>
<keyword evidence="2" id="KW-1185">Reference proteome</keyword>
<proteinExistence type="predicted"/>
<evidence type="ECO:0000313" key="2">
    <source>
        <dbReference type="Proteomes" id="UP001143474"/>
    </source>
</evidence>
<reference evidence="1" key="1">
    <citation type="journal article" date="2014" name="Int. J. Syst. Evol. Microbiol.">
        <title>Complete genome sequence of Corynebacterium casei LMG S-19264T (=DSM 44701T), isolated from a smear-ripened cheese.</title>
        <authorList>
            <consortium name="US DOE Joint Genome Institute (JGI-PGF)"/>
            <person name="Walter F."/>
            <person name="Albersmeier A."/>
            <person name="Kalinowski J."/>
            <person name="Ruckert C."/>
        </authorList>
    </citation>
    <scope>NUCLEOTIDE SEQUENCE</scope>
    <source>
        <strain evidence="1">VKM Ac-2007</strain>
    </source>
</reference>
<protein>
    <recommendedName>
        <fullName evidence="3">XRE family transcriptional regulator</fullName>
    </recommendedName>
</protein>
<evidence type="ECO:0008006" key="3">
    <source>
        <dbReference type="Google" id="ProtNLM"/>
    </source>
</evidence>
<comment type="caution">
    <text evidence="1">The sequence shown here is derived from an EMBL/GenBank/DDBJ whole genome shotgun (WGS) entry which is preliminary data.</text>
</comment>
<evidence type="ECO:0000313" key="1">
    <source>
        <dbReference type="EMBL" id="GLK13785.1"/>
    </source>
</evidence>
<dbReference type="Proteomes" id="UP001143474">
    <property type="component" value="Unassembled WGS sequence"/>
</dbReference>
<dbReference type="EMBL" id="BSEV01000025">
    <property type="protein sequence ID" value="GLK13785.1"/>
    <property type="molecule type" value="Genomic_DNA"/>
</dbReference>
<gene>
    <name evidence="1" type="ORF">GCM10017600_71960</name>
</gene>
<reference evidence="1" key="2">
    <citation type="submission" date="2023-01" db="EMBL/GenBank/DDBJ databases">
        <authorList>
            <person name="Sun Q."/>
            <person name="Evtushenko L."/>
        </authorList>
    </citation>
    <scope>NUCLEOTIDE SEQUENCE</scope>
    <source>
        <strain evidence="1">VKM Ac-2007</strain>
    </source>
</reference>
<accession>A0A9W6I800</accession>
<sequence length="498" mass="54132">MDAIGMRRQISELRGALQRQGATRRQIAAIIAQRFQVNPRVAFRHAAGLTQAEVAELYNRHWPSEPPKTFKNVSYWECWRGPESFGTSSSSRAPSYQDLTRLADLYGCLIDDLLREPGPSQSTVPSTLPLSDVLSMSKGDGYPEEAEDDDEVIAVSIPTGEGAITVTLSRRQFTHLLAAAGLTAMLPETALASDSLAEATARSTAGLSGADYRQLLAAHQTGHRLLDPRSHIASLRRTLHDINRVREDAGTATRRDLRQVQGEYAEHLSWLYRECGDVASCKRWADQATAWALEGGDTSMAAYMMVRKASLALDAGDSTTAVELATAVRGASWTVPPVLYGVARTYEARGYALDGTVATAQLDEASELIAEGRSEGDPAYLRFFTVDFADVQRATCYVDAGLPGRAVTILQSKVTSLPVSHHRDRAVHLARLGAAHAADRVPDAAAFAALGSLVEARRASSEHVLTELAQLDTVLTTRWPNQPQVRQFHEALSEARAT</sequence>
<organism evidence="1 2">
    <name type="scientific">Streptosporangium carneum</name>
    <dbReference type="NCBI Taxonomy" id="47481"/>
    <lineage>
        <taxon>Bacteria</taxon>
        <taxon>Bacillati</taxon>
        <taxon>Actinomycetota</taxon>
        <taxon>Actinomycetes</taxon>
        <taxon>Streptosporangiales</taxon>
        <taxon>Streptosporangiaceae</taxon>
        <taxon>Streptosporangium</taxon>
    </lineage>
</organism>
<name>A0A9W6I800_9ACTN</name>